<gene>
    <name evidence="1" type="ORF">HDG40_001413</name>
</gene>
<evidence type="ECO:0000313" key="2">
    <source>
        <dbReference type="Proteomes" id="UP000592780"/>
    </source>
</evidence>
<reference evidence="1 2" key="1">
    <citation type="submission" date="2020-08" db="EMBL/GenBank/DDBJ databases">
        <title>Genomic Encyclopedia of Type Strains, Phase IV (KMG-V): Genome sequencing to study the core and pangenomes of soil and plant-associated prokaryotes.</title>
        <authorList>
            <person name="Whitman W."/>
        </authorList>
    </citation>
    <scope>NUCLEOTIDE SEQUENCE [LARGE SCALE GENOMIC DNA]</scope>
    <source>
        <strain evidence="1 2">JPY158</strain>
    </source>
</reference>
<dbReference type="Pfam" id="PF13663">
    <property type="entry name" value="DUF4148"/>
    <property type="match status" value="1"/>
</dbReference>
<comment type="caution">
    <text evidence="1">The sequence shown here is derived from an EMBL/GenBank/DDBJ whole genome shotgun (WGS) entry which is preliminary data.</text>
</comment>
<dbReference type="InterPro" id="IPR025421">
    <property type="entry name" value="DUF4148"/>
</dbReference>
<accession>A0A6I1Q7Y7</accession>
<name>A0A6I1Q7Y7_PARAM</name>
<evidence type="ECO:0000313" key="1">
    <source>
        <dbReference type="EMBL" id="MBB5423271.1"/>
    </source>
</evidence>
<organism evidence="1 2">
    <name type="scientific">Paraburkholderia atlantica</name>
    <dbReference type="NCBI Taxonomy" id="2654982"/>
    <lineage>
        <taxon>Bacteria</taxon>
        <taxon>Pseudomonadati</taxon>
        <taxon>Pseudomonadota</taxon>
        <taxon>Betaproteobacteria</taxon>
        <taxon>Burkholderiales</taxon>
        <taxon>Burkholderiaceae</taxon>
        <taxon>Paraburkholderia</taxon>
    </lineage>
</organism>
<proteinExistence type="predicted"/>
<dbReference type="OrthoDB" id="9035454at2"/>
<dbReference type="AlphaFoldDB" id="A0A6I1Q7Y7"/>
<keyword evidence="2" id="KW-1185">Reference proteome</keyword>
<protein>
    <submittedName>
        <fullName evidence="1">Cytochrome c-type biogenesis protein CcmH/NrfF</fullName>
    </submittedName>
</protein>
<dbReference type="Proteomes" id="UP000592780">
    <property type="component" value="Unassembled WGS sequence"/>
</dbReference>
<dbReference type="RefSeq" id="WP_018435204.1">
    <property type="nucleotide sequence ID" value="NZ_JACHDD010000002.1"/>
</dbReference>
<sequence>MKLVQSLIVAALVAAPVVSFAQSQPQQALTRAEVRAQVVQLQKAGYSPASDNAQYPQNIEAAEARVTAGNDATAYGGVENGSSASGSHVPMKHAAAHGANDGSNVVGLGSIYAHS</sequence>
<dbReference type="EMBL" id="JACHDD010000002">
    <property type="protein sequence ID" value="MBB5423271.1"/>
    <property type="molecule type" value="Genomic_DNA"/>
</dbReference>